<reference evidence="2" key="2">
    <citation type="journal article" date="2020" name="Microbiol. Resour. Announc.">
        <title>Complete Genome Sequence of Faecalibacillus intestinalis JCM 34082, Isolated from Feces from a Healthy Japanese Female.</title>
        <authorList>
            <person name="Sakamoto M."/>
            <person name="Ikeyama N."/>
            <person name="Toyoda A."/>
            <person name="Murakami T."/>
            <person name="Mori H."/>
            <person name="Ohkuma M."/>
        </authorList>
    </citation>
    <scope>NUCLEOTIDE SEQUENCE</scope>
    <source>
        <strain evidence="2">14EGH31</strain>
    </source>
</reference>
<sequence>MKNKLVRYLIIMFISFVIDSILRFYLPSSILKLNLTIVPYVGVMMFDLLTNTIDEDHRYIFAGICGIYFSVIYGNSIFVYVLLFFMYSFFEKRYMKKAVMTYFEAIVIVVLTIFVQESVLYSLMWITNTTQLVITTFLIKRLLPTLLFNIVIFNGVYFIHDKLKFEGDIDVYFS</sequence>
<dbReference type="GeneID" id="70579290"/>
<feature type="transmembrane region" description="Helical" evidence="1">
    <location>
        <begin position="102"/>
        <end position="126"/>
    </location>
</feature>
<evidence type="ECO:0000313" key="3">
    <source>
        <dbReference type="EMBL" id="MCB8562824.1"/>
    </source>
</evidence>
<reference evidence="7" key="3">
    <citation type="submission" date="2020-09" db="EMBL/GenBank/DDBJ databases">
        <title>Complete genome sequencing of Faecalibacillus intestinalis strain 14EGH31.</title>
        <authorList>
            <person name="Sakamoto M."/>
            <person name="Murakami T."/>
            <person name="Mori H."/>
        </authorList>
    </citation>
    <scope>NUCLEOTIDE SEQUENCE [LARGE SCALE GENOMIC DNA]</scope>
    <source>
        <strain evidence="7">14EGH31</strain>
    </source>
</reference>
<dbReference type="EMBL" id="JANGBO010000007">
    <property type="protein sequence ID" value="MCQ5061939.1"/>
    <property type="molecule type" value="Genomic_DNA"/>
</dbReference>
<name>A0A2T3G0I2_9FIRM</name>
<evidence type="ECO:0000256" key="1">
    <source>
        <dbReference type="SAM" id="Phobius"/>
    </source>
</evidence>
<dbReference type="Proteomes" id="UP000593842">
    <property type="component" value="Chromosome"/>
</dbReference>
<dbReference type="EMBL" id="AP024085">
    <property type="protein sequence ID" value="BCL57138.1"/>
    <property type="molecule type" value="Genomic_DNA"/>
</dbReference>
<keyword evidence="1" id="KW-0812">Transmembrane</keyword>
<feature type="transmembrane region" description="Helical" evidence="1">
    <location>
        <begin position="6"/>
        <end position="26"/>
    </location>
</feature>
<reference evidence="5 6" key="1">
    <citation type="journal article" date="2019" name="Int. J. Syst. Evol. Microbiol.">
        <title>Faecalibacillus intestinalis gen. nov., sp. nov. and Faecalibacillus faecis sp. nov., isolated from human faeces.</title>
        <authorList>
            <person name="Seo B."/>
            <person name="Jeon K."/>
            <person name="Baek I."/>
            <person name="Lee Y.M."/>
            <person name="Baek K."/>
            <person name="Ko G."/>
        </authorList>
    </citation>
    <scope>NUCLEOTIDE SEQUENCE [LARGE SCALE GENOMIC DNA]</scope>
    <source>
        <strain evidence="5 6">SNUG30099</strain>
    </source>
</reference>
<evidence type="ECO:0000313" key="2">
    <source>
        <dbReference type="EMBL" id="BCL57138.1"/>
    </source>
</evidence>
<dbReference type="EMBL" id="JAJDKQ010000032">
    <property type="protein sequence ID" value="MCB8562824.1"/>
    <property type="molecule type" value="Genomic_DNA"/>
</dbReference>
<evidence type="ECO:0000313" key="5">
    <source>
        <dbReference type="EMBL" id="PST40931.1"/>
    </source>
</evidence>
<feature type="transmembrane region" description="Helical" evidence="1">
    <location>
        <begin position="59"/>
        <end position="90"/>
    </location>
</feature>
<keyword evidence="1" id="KW-1133">Transmembrane helix</keyword>
<evidence type="ECO:0000313" key="7">
    <source>
        <dbReference type="Proteomes" id="UP000593842"/>
    </source>
</evidence>
<feature type="transmembrane region" description="Helical" evidence="1">
    <location>
        <begin position="138"/>
        <end position="159"/>
    </location>
</feature>
<dbReference type="AlphaFoldDB" id="A0A2T3G0I2"/>
<dbReference type="RefSeq" id="WP_022002230.1">
    <property type="nucleotide sequence ID" value="NZ_AP024085.1"/>
</dbReference>
<reference evidence="4" key="5">
    <citation type="submission" date="2022-06" db="EMBL/GenBank/DDBJ databases">
        <title>Isolation of gut microbiota from human fecal samples.</title>
        <authorList>
            <person name="Pamer E.G."/>
            <person name="Barat B."/>
            <person name="Waligurski E."/>
            <person name="Medina S."/>
            <person name="Paddock L."/>
            <person name="Mostad J."/>
        </authorList>
    </citation>
    <scope>NUCLEOTIDE SEQUENCE</scope>
    <source>
        <strain evidence="4">DFI.6.24</strain>
    </source>
</reference>
<dbReference type="Proteomes" id="UP001197827">
    <property type="component" value="Unassembled WGS sequence"/>
</dbReference>
<evidence type="ECO:0000313" key="6">
    <source>
        <dbReference type="Proteomes" id="UP000240974"/>
    </source>
</evidence>
<keyword evidence="6" id="KW-1185">Reference proteome</keyword>
<feature type="transmembrane region" description="Helical" evidence="1">
    <location>
        <begin position="33"/>
        <end position="53"/>
    </location>
</feature>
<evidence type="ECO:0000313" key="4">
    <source>
        <dbReference type="EMBL" id="MCQ5061939.1"/>
    </source>
</evidence>
<reference evidence="3" key="4">
    <citation type="submission" date="2021-10" db="EMBL/GenBank/DDBJ databases">
        <title>Collection of gut derived symbiotic bacterial strains cultured from healthy donors.</title>
        <authorList>
            <person name="Lin H."/>
            <person name="Littmann E."/>
            <person name="Kohout C."/>
            <person name="Pamer E.G."/>
        </authorList>
    </citation>
    <scope>NUCLEOTIDE SEQUENCE</scope>
    <source>
        <strain evidence="3">DFI.5.2</strain>
    </source>
</reference>
<keyword evidence="1" id="KW-0472">Membrane</keyword>
<dbReference type="EMBL" id="PYLQ01000009">
    <property type="protein sequence ID" value="PST40931.1"/>
    <property type="molecule type" value="Genomic_DNA"/>
</dbReference>
<proteinExistence type="predicted"/>
<dbReference type="KEGG" id="fit:Fi14EGH31_08500"/>
<gene>
    <name evidence="2" type="primary">mreD</name>
    <name evidence="5" type="ORF">C7U54_07910</name>
    <name evidence="2" type="ORF">Fi14EGH31_08500</name>
    <name evidence="3" type="ORF">LJD74_12605</name>
    <name evidence="4" type="ORF">NE542_08930</name>
</gene>
<organism evidence="5 6">
    <name type="scientific">Faecalibacillus intestinalis</name>
    <dbReference type="NCBI Taxonomy" id="1982626"/>
    <lineage>
        <taxon>Bacteria</taxon>
        <taxon>Bacillati</taxon>
        <taxon>Bacillota</taxon>
        <taxon>Erysipelotrichia</taxon>
        <taxon>Erysipelotrichales</taxon>
        <taxon>Coprobacillaceae</taxon>
        <taxon>Faecalibacillus</taxon>
    </lineage>
</organism>
<dbReference type="Proteomes" id="UP000240974">
    <property type="component" value="Unassembled WGS sequence"/>
</dbReference>
<accession>A0A2T3G0I2</accession>
<dbReference type="Proteomes" id="UP001204814">
    <property type="component" value="Unassembled WGS sequence"/>
</dbReference>
<protein>
    <submittedName>
        <fullName evidence="2">Rod shape-determining protein MreD</fullName>
    </submittedName>
</protein>